<evidence type="ECO:0000313" key="2">
    <source>
        <dbReference type="EMBL" id="SMS14255.1"/>
    </source>
</evidence>
<reference evidence="2" key="2">
    <citation type="submission" date="2017-05" db="EMBL/GenBank/DDBJ databases">
        <authorList>
            <person name="Song R."/>
            <person name="Chenine A.L."/>
            <person name="Ruprecht R.M."/>
        </authorList>
    </citation>
    <scope>NUCLEOTIDE SEQUENCE</scope>
    <source>
        <strain evidence="2">ACA-DC 3411</strain>
    </source>
</reference>
<dbReference type="Proteomes" id="UP000195412">
    <property type="component" value="Chromosome I"/>
</dbReference>
<evidence type="ECO:0000313" key="1">
    <source>
        <dbReference type="EMBL" id="GEO70928.1"/>
    </source>
</evidence>
<sequence>MPTMIYLVANHAGADYFVPVDRRDGRQVARIERPRNARGDADFVYGEVATNAAARQIVREQHYAAPFERQFLAQIQDFFRHQATN</sequence>
<dbReference type="EMBL" id="LT854705">
    <property type="protein sequence ID" value="SMS14255.1"/>
    <property type="molecule type" value="Genomic_DNA"/>
</dbReference>
<reference evidence="1 4" key="3">
    <citation type="submission" date="2019-07" db="EMBL/GenBank/DDBJ databases">
        <title>Whole genome shotgun sequence of Lactobacillus zymae NBRC 107157.</title>
        <authorList>
            <person name="Hosoyama A."/>
            <person name="Uohara A."/>
            <person name="Ohji S."/>
            <person name="Ichikawa N."/>
        </authorList>
    </citation>
    <scope>NUCLEOTIDE SEQUENCE [LARGE SCALE GENOMIC DNA]</scope>
    <source>
        <strain evidence="1 4">NBRC 107157</strain>
    </source>
</reference>
<evidence type="ECO:0000313" key="3">
    <source>
        <dbReference type="Proteomes" id="UP000195412"/>
    </source>
</evidence>
<dbReference type="AlphaFoldDB" id="A0A1Y6JWL6"/>
<dbReference type="RefSeq" id="WP_057730893.1">
    <property type="nucleotide sequence ID" value="NZ_BJZK01000001.1"/>
</dbReference>
<evidence type="ECO:0000313" key="4">
    <source>
        <dbReference type="Proteomes" id="UP000321794"/>
    </source>
</evidence>
<protein>
    <submittedName>
        <fullName evidence="2">Uncharacterized protein</fullName>
    </submittedName>
</protein>
<dbReference type="OrthoDB" id="2308220at2"/>
<dbReference type="KEGG" id="lzy:LZ3411_1205"/>
<gene>
    <name evidence="2" type="ORF">LZ3411_1205</name>
    <name evidence="1" type="ORF">LZY01_00960</name>
</gene>
<name>A0A1Y6JWL6_9LACO</name>
<accession>A0A1Y6JWL6</accession>
<keyword evidence="4" id="KW-1185">Reference proteome</keyword>
<dbReference type="Proteomes" id="UP000321794">
    <property type="component" value="Unassembled WGS sequence"/>
</dbReference>
<proteinExistence type="predicted"/>
<organism evidence="2 3">
    <name type="scientific">Levilactobacillus zymae</name>
    <dbReference type="NCBI Taxonomy" id="267363"/>
    <lineage>
        <taxon>Bacteria</taxon>
        <taxon>Bacillati</taxon>
        <taxon>Bacillota</taxon>
        <taxon>Bacilli</taxon>
        <taxon>Lactobacillales</taxon>
        <taxon>Lactobacillaceae</taxon>
        <taxon>Levilactobacillus</taxon>
    </lineage>
</organism>
<dbReference type="EMBL" id="BJZK01000001">
    <property type="protein sequence ID" value="GEO70928.1"/>
    <property type="molecule type" value="Genomic_DNA"/>
</dbReference>
<reference evidence="3" key="1">
    <citation type="submission" date="2017-05" db="EMBL/GenBank/DDBJ databases">
        <authorList>
            <person name="Papadimitriou K."/>
        </authorList>
    </citation>
    <scope>NUCLEOTIDE SEQUENCE [LARGE SCALE GENOMIC DNA]</scope>
    <source>
        <strain evidence="3">ACA-DC 3411</strain>
    </source>
</reference>